<evidence type="ECO:0000256" key="3">
    <source>
        <dbReference type="ARBA" id="ARBA00022448"/>
    </source>
</evidence>
<dbReference type="Gene3D" id="1.20.1720.10">
    <property type="entry name" value="Multidrug resistance protein D"/>
    <property type="match status" value="1"/>
</dbReference>
<dbReference type="PROSITE" id="PS50850">
    <property type="entry name" value="MFS"/>
    <property type="match status" value="1"/>
</dbReference>
<organism evidence="10 11">
    <name type="scientific">Lampropedia hyalina DSM 16112</name>
    <dbReference type="NCBI Taxonomy" id="1122156"/>
    <lineage>
        <taxon>Bacteria</taxon>
        <taxon>Pseudomonadati</taxon>
        <taxon>Pseudomonadota</taxon>
        <taxon>Betaproteobacteria</taxon>
        <taxon>Burkholderiales</taxon>
        <taxon>Comamonadaceae</taxon>
        <taxon>Lampropedia</taxon>
    </lineage>
</organism>
<comment type="similarity">
    <text evidence="2 8">Belongs to the major facilitator superfamily. Bcr/CmlA family.</text>
</comment>
<dbReference type="PRINTS" id="PR01035">
    <property type="entry name" value="TCRTETA"/>
</dbReference>
<accession>A0A1M5E8X8</accession>
<dbReference type="CDD" id="cd17320">
    <property type="entry name" value="MFS_MdfA_MDR_like"/>
    <property type="match status" value="1"/>
</dbReference>
<comment type="subcellular location">
    <subcellularLocation>
        <location evidence="8">Cell inner membrane</location>
        <topology evidence="8">Multi-pass membrane protein</topology>
    </subcellularLocation>
    <subcellularLocation>
        <location evidence="1">Cell membrane</location>
        <topology evidence="1">Multi-pass membrane protein</topology>
    </subcellularLocation>
</comment>
<feature type="transmembrane region" description="Helical" evidence="8">
    <location>
        <begin position="287"/>
        <end position="308"/>
    </location>
</feature>
<keyword evidence="8" id="KW-0997">Cell inner membrane</keyword>
<evidence type="ECO:0000256" key="7">
    <source>
        <dbReference type="ARBA" id="ARBA00023136"/>
    </source>
</evidence>
<feature type="transmembrane region" description="Helical" evidence="8">
    <location>
        <begin position="142"/>
        <end position="166"/>
    </location>
</feature>
<name>A0A1M5E8X8_9BURK</name>
<feature type="transmembrane region" description="Helical" evidence="8">
    <location>
        <begin position="260"/>
        <end position="280"/>
    </location>
</feature>
<dbReference type="NCBIfam" id="TIGR00710">
    <property type="entry name" value="efflux_Bcr_CflA"/>
    <property type="match status" value="1"/>
</dbReference>
<feature type="transmembrane region" description="Helical" evidence="8">
    <location>
        <begin position="54"/>
        <end position="76"/>
    </location>
</feature>
<dbReference type="InterPro" id="IPR004812">
    <property type="entry name" value="Efflux_drug-R_Bcr/CmlA"/>
</dbReference>
<dbReference type="EMBL" id="FQUZ01000039">
    <property type="protein sequence ID" value="SHF75594.1"/>
    <property type="molecule type" value="Genomic_DNA"/>
</dbReference>
<feature type="transmembrane region" description="Helical" evidence="8">
    <location>
        <begin position="172"/>
        <end position="189"/>
    </location>
</feature>
<protein>
    <recommendedName>
        <fullName evidence="8">Bcr/CflA family efflux transporter</fullName>
    </recommendedName>
</protein>
<evidence type="ECO:0000313" key="10">
    <source>
        <dbReference type="EMBL" id="SHF75594.1"/>
    </source>
</evidence>
<evidence type="ECO:0000256" key="5">
    <source>
        <dbReference type="ARBA" id="ARBA00022692"/>
    </source>
</evidence>
<proteinExistence type="inferred from homology"/>
<evidence type="ECO:0000256" key="8">
    <source>
        <dbReference type="RuleBase" id="RU365088"/>
    </source>
</evidence>
<dbReference type="InterPro" id="IPR020846">
    <property type="entry name" value="MFS_dom"/>
</dbReference>
<keyword evidence="7 8" id="KW-0472">Membrane</keyword>
<dbReference type="InterPro" id="IPR001958">
    <property type="entry name" value="Tet-R_TetA/multi-R_MdtG-like"/>
</dbReference>
<feature type="transmembrane region" description="Helical" evidence="8">
    <location>
        <begin position="83"/>
        <end position="101"/>
    </location>
</feature>
<dbReference type="Pfam" id="PF07690">
    <property type="entry name" value="MFS_1"/>
    <property type="match status" value="1"/>
</dbReference>
<reference evidence="10 11" key="1">
    <citation type="submission" date="2016-11" db="EMBL/GenBank/DDBJ databases">
        <authorList>
            <person name="Jaros S."/>
            <person name="Januszkiewicz K."/>
            <person name="Wedrychowicz H."/>
        </authorList>
    </citation>
    <scope>NUCLEOTIDE SEQUENCE [LARGE SCALE GENOMIC DNA]</scope>
    <source>
        <strain evidence="10 11">DSM 16112</strain>
    </source>
</reference>
<keyword evidence="5 8" id="KW-0812">Transmembrane</keyword>
<comment type="caution">
    <text evidence="8">Lacks conserved residue(s) required for the propagation of feature annotation.</text>
</comment>
<feature type="transmembrane region" description="Helical" evidence="8">
    <location>
        <begin position="347"/>
        <end position="371"/>
    </location>
</feature>
<evidence type="ECO:0000256" key="6">
    <source>
        <dbReference type="ARBA" id="ARBA00022989"/>
    </source>
</evidence>
<evidence type="ECO:0000256" key="4">
    <source>
        <dbReference type="ARBA" id="ARBA00022475"/>
    </source>
</evidence>
<dbReference type="GO" id="GO:1990961">
    <property type="term" value="P:xenobiotic detoxification by transmembrane export across the plasma membrane"/>
    <property type="evidence" value="ECO:0007669"/>
    <property type="project" value="InterPro"/>
</dbReference>
<dbReference type="PANTHER" id="PTHR23502">
    <property type="entry name" value="MAJOR FACILITATOR SUPERFAMILY"/>
    <property type="match status" value="1"/>
</dbReference>
<evidence type="ECO:0000313" key="11">
    <source>
        <dbReference type="Proteomes" id="UP000184327"/>
    </source>
</evidence>
<evidence type="ECO:0000256" key="1">
    <source>
        <dbReference type="ARBA" id="ARBA00004651"/>
    </source>
</evidence>
<evidence type="ECO:0000259" key="9">
    <source>
        <dbReference type="PROSITE" id="PS50850"/>
    </source>
</evidence>
<feature type="transmembrane region" description="Helical" evidence="8">
    <location>
        <begin position="217"/>
        <end position="240"/>
    </location>
</feature>
<keyword evidence="3 8" id="KW-0813">Transport</keyword>
<dbReference type="OrthoDB" id="9814303at2"/>
<gene>
    <name evidence="10" type="ORF">SAMN02745117_02549</name>
</gene>
<dbReference type="Proteomes" id="UP000184327">
    <property type="component" value="Unassembled WGS sequence"/>
</dbReference>
<feature type="transmembrane region" description="Helical" evidence="8">
    <location>
        <begin position="107"/>
        <end position="130"/>
    </location>
</feature>
<dbReference type="GO" id="GO:0042910">
    <property type="term" value="F:xenobiotic transmembrane transporter activity"/>
    <property type="evidence" value="ECO:0007669"/>
    <property type="project" value="InterPro"/>
</dbReference>
<dbReference type="AlphaFoldDB" id="A0A1M5E8X8"/>
<keyword evidence="11" id="KW-1185">Reference proteome</keyword>
<dbReference type="STRING" id="1122156.SAMN02745117_02549"/>
<feature type="transmembrane region" description="Helical" evidence="8">
    <location>
        <begin position="314"/>
        <end position="335"/>
    </location>
</feature>
<keyword evidence="6 8" id="KW-1133">Transmembrane helix</keyword>
<dbReference type="InterPro" id="IPR011701">
    <property type="entry name" value="MFS"/>
</dbReference>
<feature type="transmembrane region" description="Helical" evidence="8">
    <location>
        <begin position="377"/>
        <end position="397"/>
    </location>
</feature>
<sequence length="408" mass="42771">MSTSPRPLPQGNRLGTGLILLLALLTALDAMAIDLYLPGMPFMATDLGVGAGRIQQTLSIFLIGLAVGQCIYGPLLDCYGRRLPLLLGVVVFVAGSILAATAPTIEWLMLARLLQALGAAAGLVVPRAMVADLCTMTEAARAFSLLMQVMMIAPIAAPLLGGYLLGHGSWRFLFWVLAFMGGVGLLWAWRSLPESLPVAARVPLDWRSIWRGYTRQLCHAVFMGYTLASGFVLGSLFAYISGSAFIFTQYYALTPVQFSYLFAANSLCIVAGGQISNWLLRRSSVQRVMGVGMLLHGVAALALWLVVAQGQASVWSYAGLLALAVGALGLVFGNLTALTMGHASGQAGVASSLMGALQYAISAVIGYLLSLAASGPVALPMGMALCAAGAVLASLYAQWRARIAAAPA</sequence>
<dbReference type="SUPFAM" id="SSF103473">
    <property type="entry name" value="MFS general substrate transporter"/>
    <property type="match status" value="1"/>
</dbReference>
<keyword evidence="4" id="KW-1003">Cell membrane</keyword>
<dbReference type="PANTHER" id="PTHR23502:SF132">
    <property type="entry name" value="POLYAMINE TRANSPORTER 2-RELATED"/>
    <property type="match status" value="1"/>
</dbReference>
<dbReference type="RefSeq" id="WP_073357052.1">
    <property type="nucleotide sequence ID" value="NZ_FQUZ01000039.1"/>
</dbReference>
<evidence type="ECO:0000256" key="2">
    <source>
        <dbReference type="ARBA" id="ARBA00006236"/>
    </source>
</evidence>
<dbReference type="InterPro" id="IPR036259">
    <property type="entry name" value="MFS_trans_sf"/>
</dbReference>
<dbReference type="GO" id="GO:0005886">
    <property type="term" value="C:plasma membrane"/>
    <property type="evidence" value="ECO:0007669"/>
    <property type="project" value="UniProtKB-SubCell"/>
</dbReference>
<feature type="domain" description="Major facilitator superfamily (MFS) profile" evidence="9">
    <location>
        <begin position="18"/>
        <end position="401"/>
    </location>
</feature>